<dbReference type="InterPro" id="IPR038330">
    <property type="entry name" value="TspO/MBR-related_sf"/>
</dbReference>
<reference evidence="7 8" key="1">
    <citation type="submission" date="2014-02" db="EMBL/GenBank/DDBJ databases">
        <title>Kosmotoga genome sequencing.</title>
        <authorList>
            <person name="Pollo S.M."/>
            <person name="Charchuk R."/>
            <person name="Nesbo C.L."/>
        </authorList>
    </citation>
    <scope>NUCLEOTIDE SEQUENCE [LARGE SCALE GENOMIC DNA]</scope>
    <source>
        <strain evidence="7 8">S304</strain>
    </source>
</reference>
<feature type="transmembrane region" description="Helical" evidence="6">
    <location>
        <begin position="79"/>
        <end position="97"/>
    </location>
</feature>
<keyword evidence="4 6" id="KW-1133">Transmembrane helix</keyword>
<dbReference type="RefSeq" id="WP_068347738.1">
    <property type="nucleotide sequence ID" value="NZ_JFHK01000015.1"/>
</dbReference>
<keyword evidence="8" id="KW-1185">Reference proteome</keyword>
<gene>
    <name evidence="7" type="ORF">AT15_00780</name>
</gene>
<evidence type="ECO:0000256" key="5">
    <source>
        <dbReference type="ARBA" id="ARBA00023136"/>
    </source>
</evidence>
<accession>A0A176K0T6</accession>
<feature type="transmembrane region" description="Helical" evidence="6">
    <location>
        <begin position="131"/>
        <end position="152"/>
    </location>
</feature>
<comment type="caution">
    <text evidence="7">The sequence shown here is derived from an EMBL/GenBank/DDBJ whole genome shotgun (WGS) entry which is preliminary data.</text>
</comment>
<dbReference type="PATRIC" id="fig|1453497.3.peg.166"/>
<keyword evidence="5 6" id="KW-0472">Membrane</keyword>
<organism evidence="7 8">
    <name type="scientific">Kosmotoga arenicorallina S304</name>
    <dbReference type="NCBI Taxonomy" id="1453497"/>
    <lineage>
        <taxon>Bacteria</taxon>
        <taxon>Thermotogati</taxon>
        <taxon>Thermotogota</taxon>
        <taxon>Thermotogae</taxon>
        <taxon>Kosmotogales</taxon>
        <taxon>Kosmotogaceae</taxon>
        <taxon>Kosmotoga</taxon>
    </lineage>
</organism>
<comment type="similarity">
    <text evidence="2">Belongs to the TspO/BZRP family.</text>
</comment>
<evidence type="ECO:0000256" key="2">
    <source>
        <dbReference type="ARBA" id="ARBA00007524"/>
    </source>
</evidence>
<dbReference type="PIRSF" id="PIRSF005859">
    <property type="entry name" value="PBR"/>
    <property type="match status" value="1"/>
</dbReference>
<comment type="subcellular location">
    <subcellularLocation>
        <location evidence="1">Membrane</location>
        <topology evidence="1">Multi-pass membrane protein</topology>
    </subcellularLocation>
</comment>
<name>A0A176K0T6_9BACT</name>
<feature type="transmembrane region" description="Helical" evidence="6">
    <location>
        <begin position="103"/>
        <end position="124"/>
    </location>
</feature>
<dbReference type="CDD" id="cd15904">
    <property type="entry name" value="TSPO_MBR"/>
    <property type="match status" value="1"/>
</dbReference>
<dbReference type="OrthoDB" id="9795496at2"/>
<dbReference type="EMBL" id="JFHK01000015">
    <property type="protein sequence ID" value="OAA30080.1"/>
    <property type="molecule type" value="Genomic_DNA"/>
</dbReference>
<evidence type="ECO:0000256" key="3">
    <source>
        <dbReference type="ARBA" id="ARBA00022692"/>
    </source>
</evidence>
<evidence type="ECO:0000256" key="6">
    <source>
        <dbReference type="SAM" id="Phobius"/>
    </source>
</evidence>
<dbReference type="PANTHER" id="PTHR10057">
    <property type="entry name" value="PERIPHERAL-TYPE BENZODIAZEPINE RECEPTOR"/>
    <property type="match status" value="1"/>
</dbReference>
<keyword evidence="3 6" id="KW-0812">Transmembrane</keyword>
<dbReference type="Gene3D" id="1.20.1260.100">
    <property type="entry name" value="TspO/MBR protein"/>
    <property type="match status" value="1"/>
</dbReference>
<dbReference type="PANTHER" id="PTHR10057:SF0">
    <property type="entry name" value="TRANSLOCATOR PROTEIN"/>
    <property type="match status" value="1"/>
</dbReference>
<evidence type="ECO:0000256" key="4">
    <source>
        <dbReference type="ARBA" id="ARBA00022989"/>
    </source>
</evidence>
<evidence type="ECO:0000313" key="8">
    <source>
        <dbReference type="Proteomes" id="UP000077339"/>
    </source>
</evidence>
<dbReference type="Pfam" id="PF03073">
    <property type="entry name" value="TspO_MBR"/>
    <property type="match status" value="1"/>
</dbReference>
<sequence>MKSYPKLIISVIITLSAGFLGSFFTSSSIDTWYASLNKPSFNPPNWLFAPVWTSLFILIGISFYLVWRKNFGGRRNLAVGVYSIQLSLNLLWSFFFFGLENPFFALMEIILLWAFILANMNIFYKISKPAAFLLLPYLFWVSFALILNYFIFKLN</sequence>
<evidence type="ECO:0000256" key="1">
    <source>
        <dbReference type="ARBA" id="ARBA00004141"/>
    </source>
</evidence>
<feature type="transmembrane region" description="Helical" evidence="6">
    <location>
        <begin position="7"/>
        <end position="26"/>
    </location>
</feature>
<dbReference type="InterPro" id="IPR004307">
    <property type="entry name" value="TspO_MBR"/>
</dbReference>
<dbReference type="Proteomes" id="UP000077339">
    <property type="component" value="Unassembled WGS sequence"/>
</dbReference>
<dbReference type="AlphaFoldDB" id="A0A176K0T6"/>
<dbReference type="GO" id="GO:0033013">
    <property type="term" value="P:tetrapyrrole metabolic process"/>
    <property type="evidence" value="ECO:0007669"/>
    <property type="project" value="UniProtKB-ARBA"/>
</dbReference>
<evidence type="ECO:0000313" key="7">
    <source>
        <dbReference type="EMBL" id="OAA30080.1"/>
    </source>
</evidence>
<dbReference type="GO" id="GO:0016020">
    <property type="term" value="C:membrane"/>
    <property type="evidence" value="ECO:0007669"/>
    <property type="project" value="UniProtKB-SubCell"/>
</dbReference>
<proteinExistence type="inferred from homology"/>
<protein>
    <submittedName>
        <fullName evidence="7">TspO and MBR</fullName>
    </submittedName>
</protein>
<feature type="transmembrane region" description="Helical" evidence="6">
    <location>
        <begin position="46"/>
        <end position="67"/>
    </location>
</feature>
<dbReference type="FunFam" id="1.20.1260.100:FF:000001">
    <property type="entry name" value="translocator protein 2"/>
    <property type="match status" value="1"/>
</dbReference>
<dbReference type="STRING" id="1453497.AT15_00780"/>